<feature type="repeat" description="TPR" evidence="1">
    <location>
        <begin position="306"/>
        <end position="339"/>
    </location>
</feature>
<dbReference type="InterPro" id="IPR019734">
    <property type="entry name" value="TPR_rpt"/>
</dbReference>
<name>A0ABT1QUA0_9GAMM</name>
<keyword evidence="5" id="KW-1185">Reference proteome</keyword>
<protein>
    <submittedName>
        <fullName evidence="4">CHAT domain-containing protein</fullName>
    </submittedName>
</protein>
<keyword evidence="1" id="KW-0802">TPR repeat</keyword>
<dbReference type="PANTHER" id="PTHR10098:SF112">
    <property type="entry name" value="SLR0380 PROTEIN"/>
    <property type="match status" value="1"/>
</dbReference>
<reference evidence="4" key="1">
    <citation type="submission" date="2022-07" db="EMBL/GenBank/DDBJ databases">
        <title>Tahibacter sp., a new gammaproteobacterium isolated from the silt sample collected at pig farm.</title>
        <authorList>
            <person name="Chen H."/>
        </authorList>
    </citation>
    <scope>NUCLEOTIDE SEQUENCE</scope>
    <source>
        <strain evidence="4">P2K</strain>
    </source>
</reference>
<proteinExistence type="predicted"/>
<dbReference type="SUPFAM" id="SSF48452">
    <property type="entry name" value="TPR-like"/>
    <property type="match status" value="2"/>
</dbReference>
<dbReference type="EMBL" id="JANFQO010000012">
    <property type="protein sequence ID" value="MCQ4165870.1"/>
    <property type="molecule type" value="Genomic_DNA"/>
</dbReference>
<dbReference type="Proteomes" id="UP001165498">
    <property type="component" value="Unassembled WGS sequence"/>
</dbReference>
<organism evidence="4 5">
    <name type="scientific">Tahibacter harae</name>
    <dbReference type="NCBI Taxonomy" id="2963937"/>
    <lineage>
        <taxon>Bacteria</taxon>
        <taxon>Pseudomonadati</taxon>
        <taxon>Pseudomonadota</taxon>
        <taxon>Gammaproteobacteria</taxon>
        <taxon>Lysobacterales</taxon>
        <taxon>Rhodanobacteraceae</taxon>
        <taxon>Tahibacter</taxon>
    </lineage>
</organism>
<evidence type="ECO:0000259" key="3">
    <source>
        <dbReference type="Pfam" id="PF12770"/>
    </source>
</evidence>
<evidence type="ECO:0000256" key="2">
    <source>
        <dbReference type="SAM" id="SignalP"/>
    </source>
</evidence>
<feature type="domain" description="CHAT" evidence="3">
    <location>
        <begin position="781"/>
        <end position="1072"/>
    </location>
</feature>
<gene>
    <name evidence="4" type="ORF">NM961_14200</name>
</gene>
<dbReference type="PROSITE" id="PS50005">
    <property type="entry name" value="TPR"/>
    <property type="match status" value="1"/>
</dbReference>
<dbReference type="RefSeq" id="WP_255915060.1">
    <property type="nucleotide sequence ID" value="NZ_JANFQO010000012.1"/>
</dbReference>
<evidence type="ECO:0000313" key="5">
    <source>
        <dbReference type="Proteomes" id="UP001165498"/>
    </source>
</evidence>
<evidence type="ECO:0000313" key="4">
    <source>
        <dbReference type="EMBL" id="MCQ4165870.1"/>
    </source>
</evidence>
<dbReference type="Pfam" id="PF12770">
    <property type="entry name" value="CHAT"/>
    <property type="match status" value="1"/>
</dbReference>
<sequence>MPPAPSQARPLAALLLFCASLLPLAAPAEPAALVPGETAALTLAPGQTLRLPLAVSPGQALRVQVDEQGVDAAAALVGQAQRWPAEDDDILRWGSLRLAVAAAEAGLQLELRAPRLGSPPATVKVRLENVDLSDSAASRAFGLDLAAAEIAQRFADPRRVREPETARMLQSLCAARREAGDEAGLLRCVGVLERVLARQQRRAEAVAALEQVLPLWRRSSDRRGEASALNNLAMHHNALGDGRLSRAPLRQALAVLDGVDDNLLRAVIQNNLCLTGVLRDSLQSARTCYEEALALSLASGDEMRIATALNNLGGAYLLLGDASRAADLFSQAIARRRQFDDQAGSADPLQNLALTDFARGRYSQALRGFEQSGAAYRSANDRAGEARTLRHRGHVQLVLGEPARAIDLMQQALELQRQAGRRSDMAKTLSRLAEAQLAEQQFDAARASAREAAEIAAVDADPAVLADVWLRTARVQRRSGDLAGAGESARQAEALARKLEQYSTLDQARLELAQVKMARNEPAAARRLAAATLQHGRLGQVFALEARNLIAAALRAQGRKAAAEQAYREALAAIENAGSYVYDLELRAIFLATQREAQRGLLALLLESDGAGPARAAEALVLSERLRARSLRERLDAAPAPPLATAEREQHLARLAELGLARWKLQEDRATPARLAELDVQIRAAEAALRSADAAAQESAALPPPGGRRADLAVADLQQALPAEASLVVYRQLPQQSYAWVLSRDRLHAVPLADENELGQAVREVRAALAGSDTTAAAAALEHAHGLLWQPLAPLLKTPRVFVVADASLDALPFAALRPPAGGYLLQQHEISLLPAAWLLLRPPPPALRADYRALLVGDPVYTRDDPRLGVAPEVEYIAAAPVLRNGISRLRGSRDEVQRVQYRLGAAHSTVLQGLDASLPALQEVNMGSFDLLHFATHGVDGRAGISGSGLVLSLFDAQGRSADGFLSSRRIGAGRLDARLVVLGACDTAVGRAIGDEGSAGVAHAFLQAGARHVVATLWPVQDGVMPELMTDFYADPALSARRPAQALRQAQLRFLQRYPQASPALWAGVEAWGW</sequence>
<dbReference type="InterPro" id="IPR011990">
    <property type="entry name" value="TPR-like_helical_dom_sf"/>
</dbReference>
<dbReference type="Gene3D" id="1.25.40.10">
    <property type="entry name" value="Tetratricopeptide repeat domain"/>
    <property type="match status" value="2"/>
</dbReference>
<dbReference type="Pfam" id="PF13424">
    <property type="entry name" value="TPR_12"/>
    <property type="match status" value="2"/>
</dbReference>
<feature type="signal peptide" evidence="2">
    <location>
        <begin position="1"/>
        <end position="25"/>
    </location>
</feature>
<evidence type="ECO:0000256" key="1">
    <source>
        <dbReference type="PROSITE-ProRule" id="PRU00339"/>
    </source>
</evidence>
<comment type="caution">
    <text evidence="4">The sequence shown here is derived from an EMBL/GenBank/DDBJ whole genome shotgun (WGS) entry which is preliminary data.</text>
</comment>
<feature type="chain" id="PRO_5045956459" evidence="2">
    <location>
        <begin position="26"/>
        <end position="1077"/>
    </location>
</feature>
<keyword evidence="2" id="KW-0732">Signal</keyword>
<dbReference type="InterPro" id="IPR024983">
    <property type="entry name" value="CHAT_dom"/>
</dbReference>
<dbReference type="SMART" id="SM00028">
    <property type="entry name" value="TPR"/>
    <property type="match status" value="6"/>
</dbReference>
<dbReference type="PANTHER" id="PTHR10098">
    <property type="entry name" value="RAPSYN-RELATED"/>
    <property type="match status" value="1"/>
</dbReference>
<accession>A0ABT1QUA0</accession>